<dbReference type="CDD" id="cd02440">
    <property type="entry name" value="AdoMet_MTases"/>
    <property type="match status" value="1"/>
</dbReference>
<dbReference type="InterPro" id="IPR041698">
    <property type="entry name" value="Methyltransf_25"/>
</dbReference>
<evidence type="ECO:0000256" key="1">
    <source>
        <dbReference type="ARBA" id="ARBA00022679"/>
    </source>
</evidence>
<dbReference type="RefSeq" id="WP_302711708.1">
    <property type="nucleotide sequence ID" value="NZ_JAULRT010000035.1"/>
</dbReference>
<keyword evidence="3" id="KW-0489">Methyltransferase</keyword>
<reference evidence="3" key="1">
    <citation type="submission" date="2023-07" db="EMBL/GenBank/DDBJ databases">
        <title>Gilvimarinus algae sp. nov., isolated from the surface of Kelp.</title>
        <authorList>
            <person name="Sun Y.Y."/>
            <person name="Gong Y."/>
            <person name="Du Z.J."/>
        </authorList>
    </citation>
    <scope>NUCLEOTIDE SEQUENCE</scope>
    <source>
        <strain evidence="3">SDUM040014</strain>
    </source>
</reference>
<proteinExistence type="predicted"/>
<dbReference type="EMBL" id="JAULRT010000035">
    <property type="protein sequence ID" value="MDO3381576.1"/>
    <property type="molecule type" value="Genomic_DNA"/>
</dbReference>
<dbReference type="Gene3D" id="3.40.50.150">
    <property type="entry name" value="Vaccinia Virus protein VP39"/>
    <property type="match status" value="1"/>
</dbReference>
<dbReference type="EC" id="2.1.-.-" evidence="3"/>
<feature type="domain" description="Methyltransferase" evidence="2">
    <location>
        <begin position="52"/>
        <end position="141"/>
    </location>
</feature>
<keyword evidence="4" id="KW-1185">Reference proteome</keyword>
<comment type="caution">
    <text evidence="3">The sequence shown here is derived from an EMBL/GenBank/DDBJ whole genome shotgun (WGS) entry which is preliminary data.</text>
</comment>
<accession>A0ABT8TCC6</accession>
<dbReference type="GO" id="GO:0008168">
    <property type="term" value="F:methyltransferase activity"/>
    <property type="evidence" value="ECO:0007669"/>
    <property type="project" value="UniProtKB-KW"/>
</dbReference>
<gene>
    <name evidence="3" type="ORF">QWI16_05275</name>
</gene>
<name>A0ABT8TCC6_9GAMM</name>
<organism evidence="3 4">
    <name type="scientific">Gilvimarinus algae</name>
    <dbReference type="NCBI Taxonomy" id="3058037"/>
    <lineage>
        <taxon>Bacteria</taxon>
        <taxon>Pseudomonadati</taxon>
        <taxon>Pseudomonadota</taxon>
        <taxon>Gammaproteobacteria</taxon>
        <taxon>Cellvibrionales</taxon>
        <taxon>Cellvibrionaceae</taxon>
        <taxon>Gilvimarinus</taxon>
    </lineage>
</organism>
<evidence type="ECO:0000313" key="4">
    <source>
        <dbReference type="Proteomes" id="UP001168380"/>
    </source>
</evidence>
<dbReference type="SUPFAM" id="SSF53335">
    <property type="entry name" value="S-adenosyl-L-methionine-dependent methyltransferases"/>
    <property type="match status" value="1"/>
</dbReference>
<dbReference type="InterPro" id="IPR029063">
    <property type="entry name" value="SAM-dependent_MTases_sf"/>
</dbReference>
<dbReference type="GO" id="GO:0032259">
    <property type="term" value="P:methylation"/>
    <property type="evidence" value="ECO:0007669"/>
    <property type="project" value="UniProtKB-KW"/>
</dbReference>
<sequence length="231" mass="24902">MSDGNEARILKSWTHNVTPWTTAVRQQRIDSRRLVTDTAIVEAVLSFAPETVLDIGCGEGWLLRALSQQVQRGLGVDATEALIAQARAAGGGEFRHASYDTLVRCAAGERFDLAVANFSLLGKASVTKVFADMQQLLVPGGVFIVQTLHPQESCGKAPYVDGWRDGAWPDTDGTLTDPPPWYFRTLASWIGLFLDGGLELLGVREPLHPATGRPASILFIARHGINAAPAA</sequence>
<dbReference type="Proteomes" id="UP001168380">
    <property type="component" value="Unassembled WGS sequence"/>
</dbReference>
<protein>
    <submittedName>
        <fullName evidence="3">Class I SAM-dependent methyltransferase</fullName>
        <ecNumber evidence="3">2.1.-.-</ecNumber>
    </submittedName>
</protein>
<dbReference type="Pfam" id="PF13649">
    <property type="entry name" value="Methyltransf_25"/>
    <property type="match status" value="1"/>
</dbReference>
<evidence type="ECO:0000259" key="2">
    <source>
        <dbReference type="Pfam" id="PF13649"/>
    </source>
</evidence>
<dbReference type="PANTHER" id="PTHR43861">
    <property type="entry name" value="TRANS-ACONITATE 2-METHYLTRANSFERASE-RELATED"/>
    <property type="match status" value="1"/>
</dbReference>
<evidence type="ECO:0000313" key="3">
    <source>
        <dbReference type="EMBL" id="MDO3381576.1"/>
    </source>
</evidence>
<keyword evidence="1 3" id="KW-0808">Transferase</keyword>